<dbReference type="AlphaFoldDB" id="A0A1G4JLM5"/>
<evidence type="ECO:0000256" key="6">
    <source>
        <dbReference type="ARBA" id="ARBA00022824"/>
    </source>
</evidence>
<keyword evidence="6" id="KW-0256">Endoplasmic reticulum</keyword>
<keyword evidence="11" id="KW-1185">Reference proteome</keyword>
<organism evidence="10 11">
    <name type="scientific">Lachancea mirantina</name>
    <dbReference type="NCBI Taxonomy" id="1230905"/>
    <lineage>
        <taxon>Eukaryota</taxon>
        <taxon>Fungi</taxon>
        <taxon>Dikarya</taxon>
        <taxon>Ascomycota</taxon>
        <taxon>Saccharomycotina</taxon>
        <taxon>Saccharomycetes</taxon>
        <taxon>Saccharomycetales</taxon>
        <taxon>Saccharomycetaceae</taxon>
        <taxon>Lachancea</taxon>
    </lineage>
</organism>
<accession>A0A1G4JLM5</accession>
<comment type="pathway">
    <text evidence="2">Glycolipid biosynthesis; glycosylphosphatidylinositol-anchor biosynthesis.</text>
</comment>
<dbReference type="InterPro" id="IPR009600">
    <property type="entry name" value="PIG-U"/>
</dbReference>
<reference evidence="10 11" key="1">
    <citation type="submission" date="2016-03" db="EMBL/GenBank/DDBJ databases">
        <authorList>
            <person name="Devillers H."/>
        </authorList>
    </citation>
    <scope>NUCLEOTIDE SEQUENCE [LARGE SCALE GENOMIC DNA]</scope>
    <source>
        <strain evidence="10">CBS 11717</strain>
    </source>
</reference>
<proteinExistence type="inferred from homology"/>
<keyword evidence="4" id="KW-0337">GPI-anchor biosynthesis</keyword>
<evidence type="ECO:0000256" key="2">
    <source>
        <dbReference type="ARBA" id="ARBA00004687"/>
    </source>
</evidence>
<feature type="transmembrane region" description="Helical" evidence="9">
    <location>
        <begin position="172"/>
        <end position="196"/>
    </location>
</feature>
<dbReference type="Pfam" id="PF06728">
    <property type="entry name" value="PIG-U"/>
    <property type="match status" value="1"/>
</dbReference>
<evidence type="ECO:0000313" key="11">
    <source>
        <dbReference type="Proteomes" id="UP000191024"/>
    </source>
</evidence>
<feature type="transmembrane region" description="Helical" evidence="9">
    <location>
        <begin position="291"/>
        <end position="309"/>
    </location>
</feature>
<dbReference type="PANTHER" id="PTHR13121">
    <property type="entry name" value="GPI TRANSAMIDASE COMPONENT PIG-U"/>
    <property type="match status" value="1"/>
</dbReference>
<feature type="transmembrane region" description="Helical" evidence="9">
    <location>
        <begin position="231"/>
        <end position="256"/>
    </location>
</feature>
<evidence type="ECO:0000313" key="10">
    <source>
        <dbReference type="EMBL" id="SCU91233.1"/>
    </source>
</evidence>
<keyword evidence="8 9" id="KW-0472">Membrane</keyword>
<keyword evidence="5 9" id="KW-0812">Transmembrane</keyword>
<dbReference type="EMBL" id="LT598465">
    <property type="protein sequence ID" value="SCU91233.1"/>
    <property type="molecule type" value="Genomic_DNA"/>
</dbReference>
<dbReference type="OrthoDB" id="549017at2759"/>
<gene>
    <name evidence="10" type="ORF">LAMI_0E05182G</name>
</gene>
<comment type="subcellular location">
    <subcellularLocation>
        <location evidence="1">Endoplasmic reticulum membrane</location>
        <topology evidence="1">Multi-pass membrane protein</topology>
    </subcellularLocation>
</comment>
<feature type="transmembrane region" description="Helical" evidence="9">
    <location>
        <begin position="329"/>
        <end position="351"/>
    </location>
</feature>
<comment type="similarity">
    <text evidence="3">Belongs to the PIGU family.</text>
</comment>
<dbReference type="Proteomes" id="UP000191024">
    <property type="component" value="Chromosome E"/>
</dbReference>
<dbReference type="PANTHER" id="PTHR13121:SF0">
    <property type="entry name" value="PHOSPHATIDYLINOSITOL GLYCAN ANCHOR BIOSYNTHESIS CLASS U PROTEIN"/>
    <property type="match status" value="1"/>
</dbReference>
<evidence type="ECO:0000256" key="4">
    <source>
        <dbReference type="ARBA" id="ARBA00022502"/>
    </source>
</evidence>
<dbReference type="UniPathway" id="UPA00196"/>
<evidence type="ECO:0000256" key="3">
    <source>
        <dbReference type="ARBA" id="ARBA00010026"/>
    </source>
</evidence>
<keyword evidence="7 9" id="KW-1133">Transmembrane helix</keyword>
<name>A0A1G4JLM5_9SACH</name>
<dbReference type="GO" id="GO:0006506">
    <property type="term" value="P:GPI anchor biosynthetic process"/>
    <property type="evidence" value="ECO:0007669"/>
    <property type="project" value="UniProtKB-UniPathway"/>
</dbReference>
<evidence type="ECO:0000256" key="7">
    <source>
        <dbReference type="ARBA" id="ARBA00022989"/>
    </source>
</evidence>
<protein>
    <submittedName>
        <fullName evidence="10">LAMI_0E05182g1_1</fullName>
    </submittedName>
</protein>
<evidence type="ECO:0000256" key="5">
    <source>
        <dbReference type="ARBA" id="ARBA00022692"/>
    </source>
</evidence>
<feature type="transmembrane region" description="Helical" evidence="9">
    <location>
        <begin position="202"/>
        <end position="219"/>
    </location>
</feature>
<sequence length="406" mass="44383">MFSRSSQVVVACVASRFGAAVFFPLLQQQLDRSVEFSTPVTSYRSLQEGVFLAQRELPVYDGGVVHQAPLLVAAMAWVSGETLRALAYACVDAMIAHQLMVAARVLRKRAGGVSAAGIPANAALPQPWIVGALYVLNPLVLLSTLSRSTLVFTHLAVATAAVAAVQGRSAWAGAGVAAAAYLSLYPLLLVVPIAAILPNKRCATVCTAACIATLLLLLVSSYRVSHDSWQYVYSTYGVVATFGKLVPNLGLWWYFFVELFEMFVPFFKAVFNLFVVACILPFSLRFYKQPFYAFVLCIAWIALTKPYPTLGDAGFVLSFLPFFQPLFGYFRYSVVTALLLVHAIVLSPIFYHLWVDLGSGNSNFFYAISLVYALALASMLVDLVWAMLRTEYDAGKPNLTLKMTPV</sequence>
<evidence type="ECO:0000256" key="1">
    <source>
        <dbReference type="ARBA" id="ARBA00004477"/>
    </source>
</evidence>
<feature type="transmembrane region" description="Helical" evidence="9">
    <location>
        <begin position="363"/>
        <end position="388"/>
    </location>
</feature>
<evidence type="ECO:0000256" key="9">
    <source>
        <dbReference type="SAM" id="Phobius"/>
    </source>
</evidence>
<dbReference type="STRING" id="1230905.A0A1G4JLM5"/>
<evidence type="ECO:0000256" key="8">
    <source>
        <dbReference type="ARBA" id="ARBA00023136"/>
    </source>
</evidence>
<dbReference type="GO" id="GO:0016255">
    <property type="term" value="P:attachment of GPI anchor to protein"/>
    <property type="evidence" value="ECO:0007669"/>
    <property type="project" value="InterPro"/>
</dbReference>
<dbReference type="GO" id="GO:0042765">
    <property type="term" value="C:GPI-anchor transamidase complex"/>
    <property type="evidence" value="ECO:0007669"/>
    <property type="project" value="InterPro"/>
</dbReference>
<feature type="transmembrane region" description="Helical" evidence="9">
    <location>
        <begin position="262"/>
        <end position="284"/>
    </location>
</feature>